<feature type="domain" description="Nudix hydrolase" evidence="8">
    <location>
        <begin position="53"/>
        <end position="181"/>
    </location>
</feature>
<dbReference type="PANTHER" id="PTHR11839">
    <property type="entry name" value="UDP/ADP-SUGAR PYROPHOSPHATASE"/>
    <property type="match status" value="1"/>
</dbReference>
<dbReference type="PROSITE" id="PS51462">
    <property type="entry name" value="NUDIX"/>
    <property type="match status" value="1"/>
</dbReference>
<dbReference type="PANTHER" id="PTHR11839:SF18">
    <property type="entry name" value="NUDIX HYDROLASE DOMAIN-CONTAINING PROTEIN"/>
    <property type="match status" value="1"/>
</dbReference>
<evidence type="ECO:0000259" key="8">
    <source>
        <dbReference type="PROSITE" id="PS51462"/>
    </source>
</evidence>
<dbReference type="InterPro" id="IPR000086">
    <property type="entry name" value="NUDIX_hydrolase_dom"/>
</dbReference>
<gene>
    <name evidence="9" type="ORF">SAMN05421820_11091</name>
</gene>
<name>A0A1H0F733_9SPHI</name>
<evidence type="ECO:0000256" key="6">
    <source>
        <dbReference type="ARBA" id="ARBA00032162"/>
    </source>
</evidence>
<dbReference type="EMBL" id="FNGY01000010">
    <property type="protein sequence ID" value="SDN90440.1"/>
    <property type="molecule type" value="Genomic_DNA"/>
</dbReference>
<dbReference type="Proteomes" id="UP000183200">
    <property type="component" value="Unassembled WGS sequence"/>
</dbReference>
<evidence type="ECO:0000256" key="4">
    <source>
        <dbReference type="ARBA" id="ARBA00016377"/>
    </source>
</evidence>
<dbReference type="GO" id="GO:0019693">
    <property type="term" value="P:ribose phosphate metabolic process"/>
    <property type="evidence" value="ECO:0007669"/>
    <property type="project" value="TreeGrafter"/>
</dbReference>
<proteinExistence type="inferred from homology"/>
<evidence type="ECO:0000313" key="10">
    <source>
        <dbReference type="Proteomes" id="UP000183200"/>
    </source>
</evidence>
<evidence type="ECO:0000256" key="7">
    <source>
        <dbReference type="ARBA" id="ARBA00032272"/>
    </source>
</evidence>
<dbReference type="CDD" id="cd24161">
    <property type="entry name" value="NUDIX_ADPRase_Ndx2"/>
    <property type="match status" value="1"/>
</dbReference>
<protein>
    <recommendedName>
        <fullName evidence="4">GDP-mannose pyrophosphatase</fullName>
    </recommendedName>
    <alternativeName>
        <fullName evidence="6">GDP-mannose hydrolase</fullName>
    </alternativeName>
    <alternativeName>
        <fullName evidence="7">GDPMK</fullName>
    </alternativeName>
</protein>
<evidence type="ECO:0000256" key="2">
    <source>
        <dbReference type="ARBA" id="ARBA00001946"/>
    </source>
</evidence>
<sequence>MKSHFSIFASMEEHNPWTTIESRKIYDNNWIGLTEHQVINPSGGKGIYGEVHFKNLAIGILPLDEELNTWLVGQYRFPLKAYSWEIPEGGGPLGSDPLDSAKRELQEETGLSATDWVELQRMHLSNSVSNELAIIYIARGLSMGIAEPEETEELRLRKLPFQEAYEMVLNGEITDSMSVAAILKTKIILQEYQL</sequence>
<dbReference type="GO" id="GO:0005829">
    <property type="term" value="C:cytosol"/>
    <property type="evidence" value="ECO:0007669"/>
    <property type="project" value="TreeGrafter"/>
</dbReference>
<comment type="cofactor">
    <cofactor evidence="2">
        <name>Mg(2+)</name>
        <dbReference type="ChEBI" id="CHEBI:18420"/>
    </cofactor>
</comment>
<dbReference type="STRING" id="430522.BFS30_11045"/>
<dbReference type="InterPro" id="IPR015797">
    <property type="entry name" value="NUDIX_hydrolase-like_dom_sf"/>
</dbReference>
<organism evidence="9 10">
    <name type="scientific">Pedobacter steynii</name>
    <dbReference type="NCBI Taxonomy" id="430522"/>
    <lineage>
        <taxon>Bacteria</taxon>
        <taxon>Pseudomonadati</taxon>
        <taxon>Bacteroidota</taxon>
        <taxon>Sphingobacteriia</taxon>
        <taxon>Sphingobacteriales</taxon>
        <taxon>Sphingobacteriaceae</taxon>
        <taxon>Pedobacter</taxon>
    </lineage>
</organism>
<evidence type="ECO:0000256" key="3">
    <source>
        <dbReference type="ARBA" id="ARBA00007275"/>
    </source>
</evidence>
<evidence type="ECO:0000256" key="1">
    <source>
        <dbReference type="ARBA" id="ARBA00000847"/>
    </source>
</evidence>
<dbReference type="AlphaFoldDB" id="A0A1H0F733"/>
<evidence type="ECO:0000256" key="5">
    <source>
        <dbReference type="ARBA" id="ARBA00022801"/>
    </source>
</evidence>
<keyword evidence="10" id="KW-1185">Reference proteome</keyword>
<comment type="similarity">
    <text evidence="3">Belongs to the Nudix hydrolase family. NudK subfamily.</text>
</comment>
<comment type="catalytic activity">
    <reaction evidence="1">
        <text>GDP-alpha-D-mannose + H2O = alpha-D-mannose 1-phosphate + GMP + 2 H(+)</text>
        <dbReference type="Rhea" id="RHEA:27978"/>
        <dbReference type="ChEBI" id="CHEBI:15377"/>
        <dbReference type="ChEBI" id="CHEBI:15378"/>
        <dbReference type="ChEBI" id="CHEBI:57527"/>
        <dbReference type="ChEBI" id="CHEBI:58115"/>
        <dbReference type="ChEBI" id="CHEBI:58409"/>
    </reaction>
</comment>
<dbReference type="GO" id="GO:0006753">
    <property type="term" value="P:nucleoside phosphate metabolic process"/>
    <property type="evidence" value="ECO:0007669"/>
    <property type="project" value="TreeGrafter"/>
</dbReference>
<evidence type="ECO:0000313" key="9">
    <source>
        <dbReference type="EMBL" id="SDN90440.1"/>
    </source>
</evidence>
<dbReference type="GO" id="GO:0016787">
    <property type="term" value="F:hydrolase activity"/>
    <property type="evidence" value="ECO:0007669"/>
    <property type="project" value="UniProtKB-KW"/>
</dbReference>
<dbReference type="Gene3D" id="3.90.79.10">
    <property type="entry name" value="Nucleoside Triphosphate Pyrophosphohydrolase"/>
    <property type="match status" value="1"/>
</dbReference>
<dbReference type="Pfam" id="PF00293">
    <property type="entry name" value="NUDIX"/>
    <property type="match status" value="1"/>
</dbReference>
<reference evidence="10" key="1">
    <citation type="submission" date="2016-10" db="EMBL/GenBank/DDBJ databases">
        <authorList>
            <person name="Varghese N."/>
            <person name="Submissions S."/>
        </authorList>
    </citation>
    <scope>NUCLEOTIDE SEQUENCE [LARGE SCALE GENOMIC DNA]</scope>
    <source>
        <strain evidence="10">DSM 19110</strain>
    </source>
</reference>
<accession>A0A1H0F733</accession>
<keyword evidence="5" id="KW-0378">Hydrolase</keyword>
<dbReference type="SUPFAM" id="SSF55811">
    <property type="entry name" value="Nudix"/>
    <property type="match status" value="1"/>
</dbReference>